<organism evidence="1 2">
    <name type="scientific">Cardiocondyla obscurior</name>
    <dbReference type="NCBI Taxonomy" id="286306"/>
    <lineage>
        <taxon>Eukaryota</taxon>
        <taxon>Metazoa</taxon>
        <taxon>Ecdysozoa</taxon>
        <taxon>Arthropoda</taxon>
        <taxon>Hexapoda</taxon>
        <taxon>Insecta</taxon>
        <taxon>Pterygota</taxon>
        <taxon>Neoptera</taxon>
        <taxon>Endopterygota</taxon>
        <taxon>Hymenoptera</taxon>
        <taxon>Apocrita</taxon>
        <taxon>Aculeata</taxon>
        <taxon>Formicoidea</taxon>
        <taxon>Formicidae</taxon>
        <taxon>Myrmicinae</taxon>
        <taxon>Cardiocondyla</taxon>
    </lineage>
</organism>
<sequence length="66" mass="7983">MRCHEKKLEMKLDEHTHDENTEMVFFYNDNATIKMLHVTCVCKLCHYLQKMRTFTPRLSFALNFTV</sequence>
<evidence type="ECO:0000313" key="1">
    <source>
        <dbReference type="EMBL" id="KAL0099963.1"/>
    </source>
</evidence>
<gene>
    <name evidence="1" type="ORF">PUN28_019996</name>
</gene>
<dbReference type="Proteomes" id="UP001430953">
    <property type="component" value="Unassembled WGS sequence"/>
</dbReference>
<accession>A0AAW2E980</accession>
<evidence type="ECO:0000313" key="2">
    <source>
        <dbReference type="Proteomes" id="UP001430953"/>
    </source>
</evidence>
<proteinExistence type="predicted"/>
<reference evidence="1 2" key="1">
    <citation type="submission" date="2023-03" db="EMBL/GenBank/DDBJ databases">
        <title>High recombination rates correlate with genetic variation in Cardiocondyla obscurior ants.</title>
        <authorList>
            <person name="Errbii M."/>
        </authorList>
    </citation>
    <scope>NUCLEOTIDE SEQUENCE [LARGE SCALE GENOMIC DNA]</scope>
    <source>
        <strain evidence="1">Alpha-2009</strain>
        <tissue evidence="1">Whole body</tissue>
    </source>
</reference>
<comment type="caution">
    <text evidence="1">The sequence shown here is derived from an EMBL/GenBank/DDBJ whole genome shotgun (WGS) entry which is preliminary data.</text>
</comment>
<keyword evidence="2" id="KW-1185">Reference proteome</keyword>
<protein>
    <submittedName>
        <fullName evidence="1">Uncharacterized protein</fullName>
    </submittedName>
</protein>
<dbReference type="EMBL" id="JADYXP020000027">
    <property type="protein sequence ID" value="KAL0099963.1"/>
    <property type="molecule type" value="Genomic_DNA"/>
</dbReference>
<dbReference type="AlphaFoldDB" id="A0AAW2E980"/>
<name>A0AAW2E980_9HYME</name>